<dbReference type="HOGENOM" id="CLU_841133_0_0_5"/>
<proteinExistence type="predicted"/>
<dbReference type="Proteomes" id="UP000028926">
    <property type="component" value="Chromosome"/>
</dbReference>
<feature type="compositionally biased region" description="Basic residues" evidence="1">
    <location>
        <begin position="166"/>
        <end position="177"/>
    </location>
</feature>
<keyword evidence="4" id="KW-1185">Reference proteome</keyword>
<feature type="signal peptide" evidence="2">
    <location>
        <begin position="1"/>
        <end position="26"/>
    </location>
</feature>
<keyword evidence="2" id="KW-0732">Signal</keyword>
<feature type="region of interest" description="Disordered" evidence="1">
    <location>
        <begin position="155"/>
        <end position="186"/>
    </location>
</feature>
<accession>A0A077AY07</accession>
<protein>
    <submittedName>
        <fullName evidence="3">Uncharacterized protein</fullName>
    </submittedName>
</protein>
<reference evidence="3 4" key="1">
    <citation type="submission" date="2014-07" db="EMBL/GenBank/DDBJ databases">
        <title>Comparative genomic insights into amoeba endosymbionts belonging to the families of Holosporaceae and Candidatus Midichloriaceae within Rickettsiales.</title>
        <authorList>
            <person name="Wang Z."/>
            <person name="Wu M."/>
        </authorList>
    </citation>
    <scope>NUCLEOTIDE SEQUENCE [LARGE SCALE GENOMIC DNA]</scope>
    <source>
        <strain evidence="3">PRA3</strain>
    </source>
</reference>
<feature type="chain" id="PRO_5001717478" evidence="2">
    <location>
        <begin position="27"/>
        <end position="365"/>
    </location>
</feature>
<evidence type="ECO:0000313" key="4">
    <source>
        <dbReference type="Proteomes" id="UP000028926"/>
    </source>
</evidence>
<dbReference type="OrthoDB" id="176845at2"/>
<organism evidence="3 4">
    <name type="scientific">Candidatus Odyssella acanthamoebae</name>
    <dbReference type="NCBI Taxonomy" id="91604"/>
    <lineage>
        <taxon>Bacteria</taxon>
        <taxon>Pseudomonadati</taxon>
        <taxon>Pseudomonadota</taxon>
        <taxon>Alphaproteobacteria</taxon>
        <taxon>Holosporales</taxon>
        <taxon>Candidatus Paracaedibacteraceae</taxon>
        <taxon>Candidatus Odyssella</taxon>
    </lineage>
</organism>
<dbReference type="RefSeq" id="WP_038465690.1">
    <property type="nucleotide sequence ID" value="NZ_CP008941.1"/>
</dbReference>
<gene>
    <name evidence="3" type="ORF">ID47_09340</name>
</gene>
<feature type="region of interest" description="Disordered" evidence="1">
    <location>
        <begin position="341"/>
        <end position="365"/>
    </location>
</feature>
<feature type="compositionally biased region" description="Basic and acidic residues" evidence="1">
    <location>
        <begin position="155"/>
        <end position="165"/>
    </location>
</feature>
<sequence length="365" mass="41029">MKKFLFPALVTVLLMVAICGAPYSFAFEEPATSTSKASRLQHSVSLRDTRSDRSVQAKVEMFEKFSKESIGSHLSKLDSMPEERTKTSSTGYVNKITRFFQRNKSKEQLRVILPENKKLSSNVSSSSLINASSPKSSHNQYNLSVKNQINLQETLEKLPKKEESKSKKKEKGSRSKSPKNFELSAPSINTLLTKQHMLNTENIEKDWDDRIRYFKIVKRTIKEHIKTGTINPTDEKYLYVLKGDLEELKTMHIKGLNYLKGENSLRRHDPMALASHIQSMGALLKDVGLEIFWVTGSGSLTIHQLTLFETKLKDAKSKQEAITAMGEEQETLSKICITHPSPQRRRAHTAKGSSGSGGASGLNKI</sequence>
<dbReference type="EMBL" id="CP008941">
    <property type="protein sequence ID" value="AIK96894.1"/>
    <property type="molecule type" value="Genomic_DNA"/>
</dbReference>
<dbReference type="AlphaFoldDB" id="A0A077AY07"/>
<evidence type="ECO:0000256" key="2">
    <source>
        <dbReference type="SAM" id="SignalP"/>
    </source>
</evidence>
<dbReference type="KEGG" id="paca:ID47_09340"/>
<name>A0A077AY07_9PROT</name>
<evidence type="ECO:0000256" key="1">
    <source>
        <dbReference type="SAM" id="MobiDB-lite"/>
    </source>
</evidence>
<feature type="compositionally biased region" description="Gly residues" evidence="1">
    <location>
        <begin position="354"/>
        <end position="365"/>
    </location>
</feature>
<evidence type="ECO:0000313" key="3">
    <source>
        <dbReference type="EMBL" id="AIK96894.1"/>
    </source>
</evidence>